<feature type="region of interest" description="Disordered" evidence="5">
    <location>
        <begin position="523"/>
        <end position="561"/>
    </location>
</feature>
<dbReference type="InterPro" id="IPR003034">
    <property type="entry name" value="SAP_dom"/>
</dbReference>
<feature type="domain" description="SAP" evidence="7">
    <location>
        <begin position="8"/>
        <end position="42"/>
    </location>
</feature>
<feature type="compositionally biased region" description="Basic and acidic residues" evidence="5">
    <location>
        <begin position="174"/>
        <end position="192"/>
    </location>
</feature>
<dbReference type="InterPro" id="IPR036361">
    <property type="entry name" value="SAP_dom_sf"/>
</dbReference>
<feature type="compositionally biased region" description="Basic and acidic residues" evidence="5">
    <location>
        <begin position="607"/>
        <end position="630"/>
    </location>
</feature>
<dbReference type="SUPFAM" id="SSF68906">
    <property type="entry name" value="SAP domain"/>
    <property type="match status" value="1"/>
</dbReference>
<dbReference type="InterPro" id="IPR012677">
    <property type="entry name" value="Nucleotide-bd_a/b_plait_sf"/>
</dbReference>
<evidence type="ECO:0000256" key="3">
    <source>
        <dbReference type="ARBA" id="ARBA00023242"/>
    </source>
</evidence>
<feature type="compositionally biased region" description="Low complexity" evidence="5">
    <location>
        <begin position="275"/>
        <end position="292"/>
    </location>
</feature>
<dbReference type="InterPro" id="IPR051738">
    <property type="entry name" value="SAF_Modulators"/>
</dbReference>
<name>A0ABM3J873_BACDO</name>
<dbReference type="Gene3D" id="3.30.70.330">
    <property type="match status" value="1"/>
</dbReference>
<proteinExistence type="predicted"/>
<comment type="subcellular location">
    <subcellularLocation>
        <location evidence="1">Nucleus</location>
    </subcellularLocation>
</comment>
<feature type="compositionally biased region" description="Acidic residues" evidence="5">
    <location>
        <begin position="152"/>
        <end position="164"/>
    </location>
</feature>
<dbReference type="Proteomes" id="UP001652620">
    <property type="component" value="Chromosome 2"/>
</dbReference>
<dbReference type="PROSITE" id="PS50102">
    <property type="entry name" value="RRM"/>
    <property type="match status" value="1"/>
</dbReference>
<keyword evidence="8" id="KW-1185">Reference proteome</keyword>
<dbReference type="RefSeq" id="XP_049305417.1">
    <property type="nucleotide sequence ID" value="XM_049449460.1"/>
</dbReference>
<dbReference type="PANTHER" id="PTHR15683">
    <property type="entry name" value="SCAFFOLD ATTACHMENT FACTOR B-RELATED"/>
    <property type="match status" value="1"/>
</dbReference>
<keyword evidence="3" id="KW-0539">Nucleus</keyword>
<protein>
    <submittedName>
        <fullName evidence="9">SAFB-like transcription modulator isoform X2</fullName>
    </submittedName>
</protein>
<dbReference type="PROSITE" id="PS50800">
    <property type="entry name" value="SAP"/>
    <property type="match status" value="1"/>
</dbReference>
<evidence type="ECO:0000313" key="9">
    <source>
        <dbReference type="RefSeq" id="XP_049305417.1"/>
    </source>
</evidence>
<gene>
    <name evidence="9" type="primary">LOC105229535</name>
</gene>
<dbReference type="SMART" id="SM00513">
    <property type="entry name" value="SAP"/>
    <property type="match status" value="1"/>
</dbReference>
<feature type="compositionally biased region" description="Acidic residues" evidence="5">
    <location>
        <begin position="85"/>
        <end position="135"/>
    </location>
</feature>
<evidence type="ECO:0000259" key="6">
    <source>
        <dbReference type="PROSITE" id="PS50102"/>
    </source>
</evidence>
<feature type="compositionally biased region" description="Basic and acidic residues" evidence="5">
    <location>
        <begin position="383"/>
        <end position="477"/>
    </location>
</feature>
<feature type="region of interest" description="Disordered" evidence="5">
    <location>
        <begin position="84"/>
        <end position="294"/>
    </location>
</feature>
<dbReference type="Pfam" id="PF02037">
    <property type="entry name" value="SAP"/>
    <property type="match status" value="1"/>
</dbReference>
<organism evidence="8 9">
    <name type="scientific">Bactrocera dorsalis</name>
    <name type="common">Oriental fruit fly</name>
    <name type="synonym">Dacus dorsalis</name>
    <dbReference type="NCBI Taxonomy" id="27457"/>
    <lineage>
        <taxon>Eukaryota</taxon>
        <taxon>Metazoa</taxon>
        <taxon>Ecdysozoa</taxon>
        <taxon>Arthropoda</taxon>
        <taxon>Hexapoda</taxon>
        <taxon>Insecta</taxon>
        <taxon>Pterygota</taxon>
        <taxon>Neoptera</taxon>
        <taxon>Endopterygota</taxon>
        <taxon>Diptera</taxon>
        <taxon>Brachycera</taxon>
        <taxon>Muscomorpha</taxon>
        <taxon>Tephritoidea</taxon>
        <taxon>Tephritidae</taxon>
        <taxon>Bactrocera</taxon>
        <taxon>Bactrocera</taxon>
    </lineage>
</organism>
<dbReference type="Pfam" id="PF00076">
    <property type="entry name" value="RRM_1"/>
    <property type="match status" value="1"/>
</dbReference>
<feature type="compositionally biased region" description="Basic and acidic residues" evidence="5">
    <location>
        <begin position="226"/>
        <end position="257"/>
    </location>
</feature>
<dbReference type="SMART" id="SM00360">
    <property type="entry name" value="RRM"/>
    <property type="match status" value="1"/>
</dbReference>
<feature type="compositionally biased region" description="Basic and acidic residues" evidence="5">
    <location>
        <begin position="485"/>
        <end position="511"/>
    </location>
</feature>
<feature type="compositionally biased region" description="Basic and acidic residues" evidence="5">
    <location>
        <begin position="685"/>
        <end position="695"/>
    </location>
</feature>
<reference evidence="8" key="1">
    <citation type="submission" date="2025-05" db="UniProtKB">
        <authorList>
            <consortium name="RefSeq"/>
        </authorList>
    </citation>
    <scope>NUCLEOTIDE SEQUENCE [LARGE SCALE GENOMIC DNA]</scope>
</reference>
<evidence type="ECO:0000259" key="7">
    <source>
        <dbReference type="PROSITE" id="PS50800"/>
    </source>
</evidence>
<evidence type="ECO:0000256" key="5">
    <source>
        <dbReference type="SAM" id="MobiDB-lite"/>
    </source>
</evidence>
<feature type="region of interest" description="Disordered" evidence="5">
    <location>
        <begin position="370"/>
        <end position="511"/>
    </location>
</feature>
<keyword evidence="2 4" id="KW-0694">RNA-binding</keyword>
<dbReference type="SUPFAM" id="SSF54928">
    <property type="entry name" value="RNA-binding domain, RBD"/>
    <property type="match status" value="1"/>
</dbReference>
<feature type="compositionally biased region" description="Polar residues" evidence="5">
    <location>
        <begin position="198"/>
        <end position="209"/>
    </location>
</feature>
<feature type="compositionally biased region" description="Polar residues" evidence="5">
    <location>
        <begin position="372"/>
        <end position="381"/>
    </location>
</feature>
<feature type="region of interest" description="Disordered" evidence="5">
    <location>
        <begin position="771"/>
        <end position="801"/>
    </location>
</feature>
<accession>A0ABM3J873</accession>
<sequence>MPDSGKKLCELRVCDLKEELEKRNLETVGAKATLVERLEQAIKSEGLDPSKYFFVPNSKAVGKKIMDSKKIDRKAVEEIKIKEEPIDDEEIALNAEDVGEEEDYDDNEQYENDEGDEDDEVDQVGDVDDECVIIEEEGRTEVDKGNGSNDGPEGEEENAGESNEESINLTIGEDEQKLLHDEAPDEKEKCTDAEGDTTGRNSAQKSTKTVAALKDTRTSKGGSSSSKDERKCSKSDDDKSKRKDEKSGDKKDKDNSEQKSSSNKTSQKDDKEKSTLNTSTKSSSTGKQTTPSRNLWVSGLSSLTRASDLKTIFSKYGKVIGAKVVTNTRTPGTRCYGYVTMSSSSDASRCIEHLHHTELHGRIISVERTKNEIGSSSTSVAKSRVDTTKKDDDRKIRDTTSKTRDDKRKTIDTKKDDASKKPEVEKDKQRDKEKEKDHNKKDEKEKEKEKDKDKEKSVASNHEKRAISKDGQKDRNTRQHSNRSRSNDRNRNDRNIRDQRQRDREREQRLRQREYIQLREERERQRLRERERELREEERRRREIRDRQRQEEARLAEERRKLAQERERLEKEKAELLRLERERQKLEREKIELERLELKRQQMKIMHAREDPIKRLGKRSSDERYTEVSNRKRSSGSDSRFEAPPPPRFDASLVTSSRSYDKKRDDYNSSASSKRAIDDFPSSTKRMDYSKRDDFSSAVTKRAALDDYPVVPPKRSTDDYDDYGASKSSRDDYKREVEIRHVPTAGNNSGSSFHTSRDVSSTIHKANAGRYVDSERSTSGYRRTGIDDIRSSASGNKRYENSNTYGTTNNGGSVWASSTHLGGSSGGGGGVKSYVGNGMSNMHSNSTWQKSVEENNWRPMQSAQDRFDRTYNERSNSGYTAGGMFGSAGRYGGQMRY</sequence>
<reference evidence="9" key="2">
    <citation type="submission" date="2025-08" db="UniProtKB">
        <authorList>
            <consortium name="RefSeq"/>
        </authorList>
    </citation>
    <scope>IDENTIFICATION</scope>
    <source>
        <tissue evidence="9">Adult</tissue>
    </source>
</reference>
<evidence type="ECO:0000256" key="1">
    <source>
        <dbReference type="ARBA" id="ARBA00004123"/>
    </source>
</evidence>
<evidence type="ECO:0000256" key="2">
    <source>
        <dbReference type="ARBA" id="ARBA00022884"/>
    </source>
</evidence>
<dbReference type="InterPro" id="IPR000504">
    <property type="entry name" value="RRM_dom"/>
</dbReference>
<feature type="region of interest" description="Disordered" evidence="5">
    <location>
        <begin position="604"/>
        <end position="733"/>
    </location>
</feature>
<dbReference type="GeneID" id="105229535"/>
<evidence type="ECO:0000256" key="4">
    <source>
        <dbReference type="PROSITE-ProRule" id="PRU00176"/>
    </source>
</evidence>
<evidence type="ECO:0000313" key="8">
    <source>
        <dbReference type="Proteomes" id="UP001652620"/>
    </source>
</evidence>
<dbReference type="PANTHER" id="PTHR15683:SF8">
    <property type="entry name" value="SCAFFOLD ATTACHMENT FACTOR B, ISOFORM B"/>
    <property type="match status" value="1"/>
</dbReference>
<feature type="domain" description="RRM" evidence="6">
    <location>
        <begin position="293"/>
        <end position="371"/>
    </location>
</feature>
<dbReference type="InterPro" id="IPR035979">
    <property type="entry name" value="RBD_domain_sf"/>
</dbReference>